<gene>
    <name evidence="2" type="primary">yedI</name>
    <name evidence="2" type="ORF">VSP9026_04566</name>
</gene>
<feature type="transmembrane region" description="Helical" evidence="1">
    <location>
        <begin position="82"/>
        <end position="100"/>
    </location>
</feature>
<organism evidence="2 3">
    <name type="scientific">Vibrio spartinae</name>
    <dbReference type="NCBI Taxonomy" id="1918945"/>
    <lineage>
        <taxon>Bacteria</taxon>
        <taxon>Pseudomonadati</taxon>
        <taxon>Pseudomonadota</taxon>
        <taxon>Gammaproteobacteria</taxon>
        <taxon>Vibrionales</taxon>
        <taxon>Vibrionaceae</taxon>
        <taxon>Vibrio</taxon>
    </lineage>
</organism>
<dbReference type="Proteomes" id="UP000184774">
    <property type="component" value="Unassembled WGS sequence"/>
</dbReference>
<protein>
    <submittedName>
        <fullName evidence="2">Inner membrane protein YedI</fullName>
    </submittedName>
</protein>
<dbReference type="AlphaFoldDB" id="A0A1N6MBC9"/>
<dbReference type="PANTHER" id="PTHR30503">
    <property type="entry name" value="INNER MEMBRANE PROTEIN YEDI"/>
    <property type="match status" value="1"/>
</dbReference>
<dbReference type="GO" id="GO:0005886">
    <property type="term" value="C:plasma membrane"/>
    <property type="evidence" value="ECO:0007669"/>
    <property type="project" value="TreeGrafter"/>
</dbReference>
<proteinExistence type="predicted"/>
<dbReference type="PIRSF" id="PIRSF016660">
    <property type="entry name" value="YedI"/>
    <property type="match status" value="1"/>
</dbReference>
<feature type="transmembrane region" description="Helical" evidence="1">
    <location>
        <begin position="229"/>
        <end position="257"/>
    </location>
</feature>
<dbReference type="RefSeq" id="WP_074375143.1">
    <property type="nucleotide sequence ID" value="NZ_AP024908.1"/>
</dbReference>
<accession>A0A1N6MBC9</accession>
<keyword evidence="1" id="KW-0812">Transmembrane</keyword>
<sequence>MAGVSLLTLLDDIATLLDDIAVMSKVAAKKTAGVLGDDLALNAQQVSGVAAEREIPVVWAVAKGSLRNKVILVPIAWGLSQVAPWLIMPLLLLGGLYLSFEGAEKVIEKYGHSPHQDAEQAQQEEDESSLSLEAYEKRKVAGAIRTDFILSAEIIVIALGTVQGQSALDQILVMSFVAVLMTAGVYGLVAGIVKLDDLGFYLERRSQGRGIFHVIGQMLIHAAPRFMKILTVVGTLAMFLVGGSIITHQIMLLHHGIESFVHWIPDISLMHSVGRLIGQSLIGFLAGLILAGIWILGHRLFARSSQ</sequence>
<dbReference type="OrthoDB" id="9814178at2"/>
<dbReference type="PANTHER" id="PTHR30503:SF3">
    <property type="entry name" value="INNER MEMBRANE PROTEIN YEDI"/>
    <property type="match status" value="1"/>
</dbReference>
<feature type="transmembrane region" description="Helical" evidence="1">
    <location>
        <begin position="277"/>
        <end position="297"/>
    </location>
</feature>
<keyword evidence="1" id="KW-0472">Membrane</keyword>
<dbReference type="InterPro" id="IPR008526">
    <property type="entry name" value="YedI"/>
</dbReference>
<evidence type="ECO:0000313" key="2">
    <source>
        <dbReference type="EMBL" id="SIO96752.1"/>
    </source>
</evidence>
<feature type="transmembrane region" description="Helical" evidence="1">
    <location>
        <begin position="171"/>
        <end position="195"/>
    </location>
</feature>
<reference evidence="2 3" key="1">
    <citation type="submission" date="2016-12" db="EMBL/GenBank/DDBJ databases">
        <authorList>
            <person name="Song W.-J."/>
            <person name="Kurnit D.M."/>
        </authorList>
    </citation>
    <scope>NUCLEOTIDE SEQUENCE [LARGE SCALE GENOMIC DNA]</scope>
    <source>
        <strain evidence="2 3">CECT 9026</strain>
    </source>
</reference>
<name>A0A1N6MBC9_9VIBR</name>
<keyword evidence="1" id="KW-1133">Transmembrane helix</keyword>
<evidence type="ECO:0000313" key="3">
    <source>
        <dbReference type="Proteomes" id="UP000184774"/>
    </source>
</evidence>
<dbReference type="Pfam" id="PF05661">
    <property type="entry name" value="DUF808"/>
    <property type="match status" value="1"/>
</dbReference>
<dbReference type="EMBL" id="FSSB01000058">
    <property type="protein sequence ID" value="SIO96752.1"/>
    <property type="molecule type" value="Genomic_DNA"/>
</dbReference>
<feature type="transmembrane region" description="Helical" evidence="1">
    <location>
        <begin position="148"/>
        <end position="165"/>
    </location>
</feature>
<evidence type="ECO:0000256" key="1">
    <source>
        <dbReference type="SAM" id="Phobius"/>
    </source>
</evidence>